<dbReference type="KEGG" id="mik:FOE78_06330"/>
<accession>A0A516PWL3</accession>
<feature type="transmembrane region" description="Helical" evidence="2">
    <location>
        <begin position="59"/>
        <end position="78"/>
    </location>
</feature>
<gene>
    <name evidence="3" type="ORF">FOE78_06330</name>
</gene>
<dbReference type="OrthoDB" id="3736537at2"/>
<feature type="transmembrane region" description="Helical" evidence="2">
    <location>
        <begin position="36"/>
        <end position="53"/>
    </location>
</feature>
<reference evidence="3 4" key="1">
    <citation type="submission" date="2019-07" db="EMBL/GenBank/DDBJ databases">
        <title>Microlunatus dokdonensis sp. nov. isolated from the rhizospheric soil of the wild plant Elymus tsukushiensis.</title>
        <authorList>
            <person name="Ghim S.-Y."/>
            <person name="Hwang Y.-J."/>
            <person name="Son J.-S."/>
            <person name="Shin J.-H."/>
        </authorList>
    </citation>
    <scope>NUCLEOTIDE SEQUENCE [LARGE SCALE GENOMIC DNA]</scope>
    <source>
        <strain evidence="3 4">KUDC0627</strain>
    </source>
</reference>
<proteinExistence type="predicted"/>
<sequence length="86" mass="9630">MGKSNRQPGQPPSNRYPGRNQPGRKQMPERSRGQQTRLWILSLCGAVPGAIVVSLTQSFWTGAAVFLGVVIVLGFILYQYEKRKQQ</sequence>
<dbReference type="Proteomes" id="UP000319263">
    <property type="component" value="Chromosome"/>
</dbReference>
<organism evidence="3 4">
    <name type="scientific">Microlunatus elymi</name>
    <dbReference type="NCBI Taxonomy" id="2596828"/>
    <lineage>
        <taxon>Bacteria</taxon>
        <taxon>Bacillati</taxon>
        <taxon>Actinomycetota</taxon>
        <taxon>Actinomycetes</taxon>
        <taxon>Propionibacteriales</taxon>
        <taxon>Propionibacteriaceae</taxon>
        <taxon>Microlunatus</taxon>
    </lineage>
</organism>
<dbReference type="RefSeq" id="WP_143985542.1">
    <property type="nucleotide sequence ID" value="NZ_CP041692.1"/>
</dbReference>
<keyword evidence="4" id="KW-1185">Reference proteome</keyword>
<evidence type="ECO:0000256" key="2">
    <source>
        <dbReference type="SAM" id="Phobius"/>
    </source>
</evidence>
<keyword evidence="2" id="KW-0472">Membrane</keyword>
<evidence type="ECO:0000313" key="3">
    <source>
        <dbReference type="EMBL" id="QDP95574.1"/>
    </source>
</evidence>
<dbReference type="EMBL" id="CP041692">
    <property type="protein sequence ID" value="QDP95574.1"/>
    <property type="molecule type" value="Genomic_DNA"/>
</dbReference>
<dbReference type="AlphaFoldDB" id="A0A516PWL3"/>
<protein>
    <submittedName>
        <fullName evidence="3">Uncharacterized protein</fullName>
    </submittedName>
</protein>
<keyword evidence="2" id="KW-1133">Transmembrane helix</keyword>
<evidence type="ECO:0000256" key="1">
    <source>
        <dbReference type="SAM" id="MobiDB-lite"/>
    </source>
</evidence>
<name>A0A516PWL3_9ACTN</name>
<keyword evidence="2" id="KW-0812">Transmembrane</keyword>
<feature type="region of interest" description="Disordered" evidence="1">
    <location>
        <begin position="1"/>
        <end position="33"/>
    </location>
</feature>
<evidence type="ECO:0000313" key="4">
    <source>
        <dbReference type="Proteomes" id="UP000319263"/>
    </source>
</evidence>